<keyword evidence="2" id="KW-1133">Transmembrane helix</keyword>
<evidence type="ECO:0000313" key="4">
    <source>
        <dbReference type="Proteomes" id="UP000092177"/>
    </source>
</evidence>
<organism evidence="3 4">
    <name type="scientific">Colletotrichum higginsianum (strain IMI 349063)</name>
    <name type="common">Crucifer anthracnose fungus</name>
    <dbReference type="NCBI Taxonomy" id="759273"/>
    <lineage>
        <taxon>Eukaryota</taxon>
        <taxon>Fungi</taxon>
        <taxon>Dikarya</taxon>
        <taxon>Ascomycota</taxon>
        <taxon>Pezizomycotina</taxon>
        <taxon>Sordariomycetes</taxon>
        <taxon>Hypocreomycetidae</taxon>
        <taxon>Glomerellales</taxon>
        <taxon>Glomerellaceae</taxon>
        <taxon>Colletotrichum</taxon>
        <taxon>Colletotrichum destructivum species complex</taxon>
    </lineage>
</organism>
<dbReference type="EMBL" id="LTAN01000005">
    <property type="protein sequence ID" value="OBR09607.1"/>
    <property type="molecule type" value="Genomic_DNA"/>
</dbReference>
<gene>
    <name evidence="3" type="ORF">CH63R_08372</name>
</gene>
<sequence length="89" mass="9530">MANFIRKYLLKEAAGGDAPAYSRLDDDDENGNGNVVSKEELGRLSSNRSVATMLSFFTLGFLVAMTISATIVFFVPAGMYAGLHCAESS</sequence>
<dbReference type="Proteomes" id="UP000092177">
    <property type="component" value="Chromosome 5"/>
</dbReference>
<feature type="transmembrane region" description="Helical" evidence="2">
    <location>
        <begin position="53"/>
        <end position="74"/>
    </location>
</feature>
<evidence type="ECO:0000256" key="1">
    <source>
        <dbReference type="SAM" id="MobiDB-lite"/>
    </source>
</evidence>
<evidence type="ECO:0000256" key="2">
    <source>
        <dbReference type="SAM" id="Phobius"/>
    </source>
</evidence>
<dbReference type="RefSeq" id="XP_018158124.1">
    <property type="nucleotide sequence ID" value="XM_018303346.1"/>
</dbReference>
<accession>A0A1B7YC40</accession>
<name>A0A1B7YC40_COLHI</name>
<keyword evidence="2" id="KW-0472">Membrane</keyword>
<reference evidence="4" key="1">
    <citation type="journal article" date="2017" name="BMC Genomics">
        <title>Gapless genome assembly of Colletotrichum higginsianum reveals chromosome structure and association of transposable elements with secondary metabolite gene clusters.</title>
        <authorList>
            <person name="Dallery J.-F."/>
            <person name="Lapalu N."/>
            <person name="Zampounis A."/>
            <person name="Pigne S."/>
            <person name="Luyten I."/>
            <person name="Amselem J."/>
            <person name="Wittenberg A.H.J."/>
            <person name="Zhou S."/>
            <person name="de Queiroz M.V."/>
            <person name="Robin G.P."/>
            <person name="Auger A."/>
            <person name="Hainaut M."/>
            <person name="Henrissat B."/>
            <person name="Kim K.-T."/>
            <person name="Lee Y.-H."/>
            <person name="Lespinet O."/>
            <person name="Schwartz D.C."/>
            <person name="Thon M.R."/>
            <person name="O'Connell R.J."/>
        </authorList>
    </citation>
    <scope>NUCLEOTIDE SEQUENCE [LARGE SCALE GENOMIC DNA]</scope>
    <source>
        <strain evidence="4">IMI 349063</strain>
    </source>
</reference>
<dbReference type="AlphaFoldDB" id="A0A1B7YC40"/>
<keyword evidence="4" id="KW-1185">Reference proteome</keyword>
<comment type="caution">
    <text evidence="3">The sequence shown here is derived from an EMBL/GenBank/DDBJ whole genome shotgun (WGS) entry which is preliminary data.</text>
</comment>
<evidence type="ECO:0000313" key="3">
    <source>
        <dbReference type="EMBL" id="OBR09607.1"/>
    </source>
</evidence>
<protein>
    <submittedName>
        <fullName evidence="3">Uncharacterized protein</fullName>
    </submittedName>
</protein>
<dbReference type="OrthoDB" id="10343433at2759"/>
<proteinExistence type="predicted"/>
<feature type="region of interest" description="Disordered" evidence="1">
    <location>
        <begin position="18"/>
        <end position="37"/>
    </location>
</feature>
<keyword evidence="2" id="KW-0812">Transmembrane</keyword>
<dbReference type="KEGG" id="chig:CH63R_08372"/>
<dbReference type="VEuPathDB" id="FungiDB:CH63R_08372"/>
<dbReference type="GeneID" id="28867453"/>